<organism evidence="2 3">
    <name type="scientific">Croceimicrobium hydrocarbonivorans</name>
    <dbReference type="NCBI Taxonomy" id="2761580"/>
    <lineage>
        <taxon>Bacteria</taxon>
        <taxon>Pseudomonadati</taxon>
        <taxon>Bacteroidota</taxon>
        <taxon>Flavobacteriia</taxon>
        <taxon>Flavobacteriales</taxon>
        <taxon>Owenweeksiaceae</taxon>
        <taxon>Croceimicrobium</taxon>
    </lineage>
</organism>
<dbReference type="SUPFAM" id="SSF46785">
    <property type="entry name" value="Winged helix' DNA-binding domain"/>
    <property type="match status" value="1"/>
</dbReference>
<gene>
    <name evidence="2" type="ORF">H4K34_12790</name>
</gene>
<dbReference type="Proteomes" id="UP000516305">
    <property type="component" value="Chromosome"/>
</dbReference>
<dbReference type="InterPro" id="IPR052509">
    <property type="entry name" value="Metal_resp_DNA-bind_regulator"/>
</dbReference>
<evidence type="ECO:0000313" key="2">
    <source>
        <dbReference type="EMBL" id="QNR23247.1"/>
    </source>
</evidence>
<sequence length="116" mass="13302">MSKSYIKGFLKDILLHLIAEKGESYGYELTRMVEERTQGVIKLNEGALYPVLHKLEEQGLLVSVFKTDGSRPRKYYRLAATKESKELLSEMESQVQLYIGALAAIFKNEQEWKSAE</sequence>
<dbReference type="KEGG" id="chyd:H4K34_12790"/>
<dbReference type="PANTHER" id="PTHR33169:SF14">
    <property type="entry name" value="TRANSCRIPTIONAL REGULATOR RV3488"/>
    <property type="match status" value="1"/>
</dbReference>
<evidence type="ECO:0000313" key="3">
    <source>
        <dbReference type="Proteomes" id="UP000516305"/>
    </source>
</evidence>
<protein>
    <submittedName>
        <fullName evidence="2">Helix-turn-helix transcriptional regulator</fullName>
    </submittedName>
</protein>
<dbReference type="InterPro" id="IPR036390">
    <property type="entry name" value="WH_DNA-bd_sf"/>
</dbReference>
<reference evidence="2 3" key="1">
    <citation type="submission" date="2020-08" db="EMBL/GenBank/DDBJ databases">
        <title>Croceimicrobium hydrocarbonivorans gen. nov., sp. nov., a novel marine bacterium isolated from a bacterial consortium that degrades polyethylene terephthalate.</title>
        <authorList>
            <person name="Liu R."/>
        </authorList>
    </citation>
    <scope>NUCLEOTIDE SEQUENCE [LARGE SCALE GENOMIC DNA]</scope>
    <source>
        <strain evidence="2 3">A20-9</strain>
    </source>
</reference>
<dbReference type="PANTHER" id="PTHR33169">
    <property type="entry name" value="PADR-FAMILY TRANSCRIPTIONAL REGULATOR"/>
    <property type="match status" value="1"/>
</dbReference>
<accession>A0A7H0VBZ9</accession>
<dbReference type="InterPro" id="IPR036388">
    <property type="entry name" value="WH-like_DNA-bd_sf"/>
</dbReference>
<keyword evidence="3" id="KW-1185">Reference proteome</keyword>
<feature type="domain" description="Transcription regulator PadR N-terminal" evidence="1">
    <location>
        <begin position="14"/>
        <end position="80"/>
    </location>
</feature>
<dbReference type="RefSeq" id="WP_210757777.1">
    <property type="nucleotide sequence ID" value="NZ_CP060139.1"/>
</dbReference>
<name>A0A7H0VBZ9_9FLAO</name>
<dbReference type="InterPro" id="IPR005149">
    <property type="entry name" value="Tscrpt_reg_PadR_N"/>
</dbReference>
<dbReference type="Pfam" id="PF03551">
    <property type="entry name" value="PadR"/>
    <property type="match status" value="1"/>
</dbReference>
<dbReference type="EMBL" id="CP060139">
    <property type="protein sequence ID" value="QNR23247.1"/>
    <property type="molecule type" value="Genomic_DNA"/>
</dbReference>
<dbReference type="AlphaFoldDB" id="A0A7H0VBZ9"/>
<evidence type="ECO:0000259" key="1">
    <source>
        <dbReference type="Pfam" id="PF03551"/>
    </source>
</evidence>
<dbReference type="Gene3D" id="1.10.10.10">
    <property type="entry name" value="Winged helix-like DNA-binding domain superfamily/Winged helix DNA-binding domain"/>
    <property type="match status" value="1"/>
</dbReference>
<proteinExistence type="predicted"/>